<dbReference type="PRINTS" id="PR01181">
    <property type="entry name" value="DAPDCRBXLASE"/>
</dbReference>
<dbReference type="SUPFAM" id="SSF50621">
    <property type="entry name" value="Alanine racemase C-terminal domain-like"/>
    <property type="match status" value="1"/>
</dbReference>
<dbReference type="Pfam" id="PF02784">
    <property type="entry name" value="Orn_Arg_deC_N"/>
    <property type="match status" value="1"/>
</dbReference>
<dbReference type="Proteomes" id="UP000660262">
    <property type="component" value="Unassembled WGS sequence"/>
</dbReference>
<feature type="domain" description="Orn/DAP/Arg decarboxylase 2 N-terminal" evidence="8">
    <location>
        <begin position="83"/>
        <end position="314"/>
    </location>
</feature>
<organism evidence="9 10">
    <name type="scientific">Pycnococcus provasolii</name>
    <dbReference type="NCBI Taxonomy" id="41880"/>
    <lineage>
        <taxon>Eukaryota</taxon>
        <taxon>Viridiplantae</taxon>
        <taxon>Chlorophyta</taxon>
        <taxon>Pseudoscourfieldiophyceae</taxon>
        <taxon>Pseudoscourfieldiales</taxon>
        <taxon>Pycnococcaceae</taxon>
        <taxon>Pycnococcus</taxon>
    </lineage>
</organism>
<dbReference type="InterPro" id="IPR022643">
    <property type="entry name" value="De-COase2_C"/>
</dbReference>
<evidence type="ECO:0000256" key="1">
    <source>
        <dbReference type="ARBA" id="ARBA00001933"/>
    </source>
</evidence>
<dbReference type="InterPro" id="IPR009006">
    <property type="entry name" value="Ala_racemase/Decarboxylase_C"/>
</dbReference>
<dbReference type="Gene3D" id="3.20.20.10">
    <property type="entry name" value="Alanine racemase"/>
    <property type="match status" value="1"/>
</dbReference>
<evidence type="ECO:0000256" key="3">
    <source>
        <dbReference type="ARBA" id="ARBA00022898"/>
    </source>
</evidence>
<dbReference type="InterPro" id="IPR029066">
    <property type="entry name" value="PLP-binding_barrel"/>
</dbReference>
<evidence type="ECO:0000256" key="4">
    <source>
        <dbReference type="ARBA" id="ARBA00023239"/>
    </source>
</evidence>
<evidence type="ECO:0000259" key="7">
    <source>
        <dbReference type="Pfam" id="PF00278"/>
    </source>
</evidence>
<dbReference type="SUPFAM" id="SSF51419">
    <property type="entry name" value="PLP-binding barrel"/>
    <property type="match status" value="1"/>
</dbReference>
<sequence>MLARRAPARAHRTNLNANTRRSCRARAVAAPMKASSPPVETLRFLTPDVARRARETLGSPAFVYDLKTLKDRANDALAFPNAYGLTVRFAMKAAPNRAVLRAFKDLGLHIDASSGYEVLRAVDAGFEPSQISLSSQEIPLGRYEGEPHFKELVEMGTKLNACSLRQLELYGQSCPGGEVGLRFNPGLGSGGTAKTNVGGPSSSFGIWHGLLPEAQAIVEKYNLKVVRIHTHIGSGSDPAVWQKVSNMSLDLCAIFPDVHTLNLGGGYKVARVESEKSTVLSEVGVPVVDNFRAFAEKHGRELHLEIEPGTFLVANACSLVATVQDRVATTASANGADGDDGYTFLKLDAGMTEVLRPSLYGSQHPVVVVPAEEARDGAGRSAGTSPSGDDAHYVVVGHCCESGDLVTCSDDPEALAPRVLNHDQVEIGDLVVLEGVGAYCSSMSTKNYNSFPEAAEGLVDLSGDVHLIRRRQVPTDLWKNEVDPPAGALL</sequence>
<name>A0A830HDM9_9CHLO</name>
<dbReference type="PRINTS" id="PR01179">
    <property type="entry name" value="ODADCRBXLASE"/>
</dbReference>
<evidence type="ECO:0000256" key="6">
    <source>
        <dbReference type="RuleBase" id="RU003737"/>
    </source>
</evidence>
<feature type="modified residue" description="N6-(pyridoxal phosphate)lysine" evidence="5">
    <location>
        <position position="92"/>
    </location>
</feature>
<evidence type="ECO:0000259" key="8">
    <source>
        <dbReference type="Pfam" id="PF02784"/>
    </source>
</evidence>
<dbReference type="EMBL" id="BNJQ01000006">
    <property type="protein sequence ID" value="GHP03930.1"/>
    <property type="molecule type" value="Genomic_DNA"/>
</dbReference>
<dbReference type="GO" id="GO:0009089">
    <property type="term" value="P:lysine biosynthetic process via diaminopimelate"/>
    <property type="evidence" value="ECO:0007669"/>
    <property type="project" value="InterPro"/>
</dbReference>
<feature type="domain" description="Orn/DAP/Arg decarboxylase 2 C-terminal" evidence="7">
    <location>
        <begin position="63"/>
        <end position="437"/>
    </location>
</feature>
<keyword evidence="3 5" id="KW-0663">Pyridoxal phosphate</keyword>
<protein>
    <recommendedName>
        <fullName evidence="11">Diaminopimelate decarboxylase</fullName>
    </recommendedName>
</protein>
<dbReference type="CDD" id="cd06828">
    <property type="entry name" value="PLPDE_III_DapDC"/>
    <property type="match status" value="1"/>
</dbReference>
<evidence type="ECO:0000256" key="2">
    <source>
        <dbReference type="ARBA" id="ARBA00022793"/>
    </source>
</evidence>
<dbReference type="InterPro" id="IPR000183">
    <property type="entry name" value="Orn/DAP/Arg_de-COase"/>
</dbReference>
<dbReference type="GO" id="GO:0008836">
    <property type="term" value="F:diaminopimelate decarboxylase activity"/>
    <property type="evidence" value="ECO:0007669"/>
    <property type="project" value="InterPro"/>
</dbReference>
<accession>A0A830HDM9</accession>
<keyword evidence="2" id="KW-0210">Decarboxylase</keyword>
<keyword evidence="4" id="KW-0456">Lyase</keyword>
<comment type="cofactor">
    <cofactor evidence="1 5">
        <name>pyridoxal 5'-phosphate</name>
        <dbReference type="ChEBI" id="CHEBI:597326"/>
    </cofactor>
</comment>
<dbReference type="PANTHER" id="PTHR43727">
    <property type="entry name" value="DIAMINOPIMELATE DECARBOXYLASE"/>
    <property type="match status" value="1"/>
</dbReference>
<dbReference type="InterPro" id="IPR022644">
    <property type="entry name" value="De-COase2_N"/>
</dbReference>
<dbReference type="Pfam" id="PF00278">
    <property type="entry name" value="Orn_DAP_Arg_deC"/>
    <property type="match status" value="1"/>
</dbReference>
<proteinExistence type="inferred from homology"/>
<evidence type="ECO:0000313" key="9">
    <source>
        <dbReference type="EMBL" id="GHP03930.1"/>
    </source>
</evidence>
<dbReference type="PANTHER" id="PTHR43727:SF2">
    <property type="entry name" value="GROUP IV DECARBOXYLASE"/>
    <property type="match status" value="1"/>
</dbReference>
<dbReference type="InterPro" id="IPR002986">
    <property type="entry name" value="DAP_deCOOHase_LysA"/>
</dbReference>
<dbReference type="AlphaFoldDB" id="A0A830HDM9"/>
<evidence type="ECO:0000313" key="10">
    <source>
        <dbReference type="Proteomes" id="UP000660262"/>
    </source>
</evidence>
<comment type="caution">
    <text evidence="9">The sequence shown here is derived from an EMBL/GenBank/DDBJ whole genome shotgun (WGS) entry which is preliminary data.</text>
</comment>
<keyword evidence="10" id="KW-1185">Reference proteome</keyword>
<feature type="active site" description="Proton donor" evidence="5">
    <location>
        <position position="400"/>
    </location>
</feature>
<gene>
    <name evidence="9" type="ORF">PPROV_000268400</name>
</gene>
<evidence type="ECO:0008006" key="11">
    <source>
        <dbReference type="Google" id="ProtNLM"/>
    </source>
</evidence>
<dbReference type="Gene3D" id="2.40.37.10">
    <property type="entry name" value="Lyase, Ornithine Decarboxylase, Chain A, domain 1"/>
    <property type="match status" value="1"/>
</dbReference>
<comment type="similarity">
    <text evidence="6">Belongs to the Orn/Lys/Arg decarboxylase class-II family.</text>
</comment>
<reference evidence="9" key="1">
    <citation type="submission" date="2020-10" db="EMBL/GenBank/DDBJ databases">
        <title>Unveiling of a novel bifunctional photoreceptor, Dualchrome1, isolated from a cosmopolitan green alga.</title>
        <authorList>
            <person name="Suzuki S."/>
            <person name="Kawachi M."/>
        </authorList>
    </citation>
    <scope>NUCLEOTIDE SEQUENCE</scope>
    <source>
        <strain evidence="9">NIES 2893</strain>
    </source>
</reference>
<dbReference type="OrthoDB" id="5034579at2759"/>
<evidence type="ECO:0000256" key="5">
    <source>
        <dbReference type="PIRSR" id="PIRSR600183-50"/>
    </source>
</evidence>